<dbReference type="Proteomes" id="UP001232992">
    <property type="component" value="Unassembled WGS sequence"/>
</dbReference>
<dbReference type="RefSeq" id="WP_283757574.1">
    <property type="nucleotide sequence ID" value="NZ_JAQOSQ010000004.1"/>
</dbReference>
<evidence type="ECO:0000313" key="2">
    <source>
        <dbReference type="EMBL" id="MDJ1182923.1"/>
    </source>
</evidence>
<feature type="region of interest" description="Disordered" evidence="1">
    <location>
        <begin position="65"/>
        <end position="104"/>
    </location>
</feature>
<dbReference type="EMBL" id="JAQOSQ010000004">
    <property type="protein sequence ID" value="MDJ1182923.1"/>
    <property type="molecule type" value="Genomic_DNA"/>
</dbReference>
<evidence type="ECO:0000313" key="3">
    <source>
        <dbReference type="Proteomes" id="UP001232992"/>
    </source>
</evidence>
<keyword evidence="3" id="KW-1185">Reference proteome</keyword>
<name>A0ABT7BUQ6_9CYAN</name>
<proteinExistence type="predicted"/>
<organism evidence="2 3">
    <name type="scientific">Roseofilum casamattae BLCC-M143</name>
    <dbReference type="NCBI Taxonomy" id="3022442"/>
    <lineage>
        <taxon>Bacteria</taxon>
        <taxon>Bacillati</taxon>
        <taxon>Cyanobacteriota</taxon>
        <taxon>Cyanophyceae</taxon>
        <taxon>Desertifilales</taxon>
        <taxon>Desertifilaceae</taxon>
        <taxon>Roseofilum</taxon>
        <taxon>Roseofilum casamattae</taxon>
    </lineage>
</organism>
<dbReference type="Pfam" id="PF14559">
    <property type="entry name" value="TPR_19"/>
    <property type="match status" value="1"/>
</dbReference>
<protein>
    <submittedName>
        <fullName evidence="2">Tetratricopeptide repeat protein</fullName>
    </submittedName>
</protein>
<dbReference type="Gene3D" id="1.25.40.10">
    <property type="entry name" value="Tetratricopeptide repeat domain"/>
    <property type="match status" value="1"/>
</dbReference>
<reference evidence="2 3" key="1">
    <citation type="submission" date="2023-01" db="EMBL/GenBank/DDBJ databases">
        <title>Novel diversity within Roseofilum (Cyanobacteria; Desertifilaceae) from marine benthic mats with descriptions of four novel species.</title>
        <authorList>
            <person name="Wang Y."/>
            <person name="Berthold D.E."/>
            <person name="Hu J."/>
            <person name="Lefler F.W."/>
            <person name="Laughinghouse H.D. IV."/>
        </authorList>
    </citation>
    <scope>NUCLEOTIDE SEQUENCE [LARGE SCALE GENOMIC DNA]</scope>
    <source>
        <strain evidence="2 3">BLCC-M143</strain>
    </source>
</reference>
<dbReference type="InterPro" id="IPR011990">
    <property type="entry name" value="TPR-like_helical_dom_sf"/>
</dbReference>
<accession>A0ABT7BUQ6</accession>
<comment type="caution">
    <text evidence="2">The sequence shown here is derived from an EMBL/GenBank/DDBJ whole genome shotgun (WGS) entry which is preliminary data.</text>
</comment>
<feature type="compositionally biased region" description="Basic and acidic residues" evidence="1">
    <location>
        <begin position="77"/>
        <end position="99"/>
    </location>
</feature>
<evidence type="ECO:0000256" key="1">
    <source>
        <dbReference type="SAM" id="MobiDB-lite"/>
    </source>
</evidence>
<dbReference type="SUPFAM" id="SSF48452">
    <property type="entry name" value="TPR-like"/>
    <property type="match status" value="1"/>
</dbReference>
<gene>
    <name evidence="2" type="ORF">PMH09_06905</name>
</gene>
<sequence length="378" mass="43686">MLDRIAQAFADKDYRTAQRLLKNLLHQDPKNLWGQFYAGRLYEERGKPDLAESIYRRLLRQAEHPKLASQARSGLKRIQDRQQQAERKQRENALSRARQDPNQSQPGLLIIEPVVGEARKAAVQEFARIMKLDLYGAGRQLPGRFWRLQRTGAVGELAVYGRELQAAGIPAFWVDLQTIEKIRVFRVQSIQEIASAVSVLCRDESDRLGSFKFKWSEVAQQVRGRLPIFESVAVLDGKGKYDRVEQTQDYVYLCDLHLPHRNSLLRFCDRAFEFHNSPRLVPETTPLAQLSNRLQWNALMEFAGRELPDIPIWSEFTPFAEMVLQEAQIIANPRDLFGEIQPHIDVIRRAETDWDRAFALYTGSAYVRYGFKNMDNGQ</sequence>